<organism evidence="2 3">
    <name type="scientific">Streptomyces camponoticapitis</name>
    <dbReference type="NCBI Taxonomy" id="1616125"/>
    <lineage>
        <taxon>Bacteria</taxon>
        <taxon>Bacillati</taxon>
        <taxon>Actinomycetota</taxon>
        <taxon>Actinomycetes</taxon>
        <taxon>Kitasatosporales</taxon>
        <taxon>Streptomycetaceae</taxon>
        <taxon>Streptomyces</taxon>
    </lineage>
</organism>
<dbReference type="Proteomes" id="UP000660265">
    <property type="component" value="Unassembled WGS sequence"/>
</dbReference>
<dbReference type="EMBL" id="BMMV01000032">
    <property type="protein sequence ID" value="GGK26278.1"/>
    <property type="molecule type" value="Genomic_DNA"/>
</dbReference>
<reference evidence="3" key="1">
    <citation type="journal article" date="2019" name="Int. J. Syst. Evol. Microbiol.">
        <title>The Global Catalogue of Microorganisms (GCM) 10K type strain sequencing project: providing services to taxonomists for standard genome sequencing and annotation.</title>
        <authorList>
            <consortium name="The Broad Institute Genomics Platform"/>
            <consortium name="The Broad Institute Genome Sequencing Center for Infectious Disease"/>
            <person name="Wu L."/>
            <person name="Ma J."/>
        </authorList>
    </citation>
    <scope>NUCLEOTIDE SEQUENCE [LARGE SCALE GENOMIC DNA]</scope>
    <source>
        <strain evidence="3">CGMCC 4.7275</strain>
    </source>
</reference>
<evidence type="ECO:0008006" key="4">
    <source>
        <dbReference type="Google" id="ProtNLM"/>
    </source>
</evidence>
<keyword evidence="3" id="KW-1185">Reference proteome</keyword>
<evidence type="ECO:0000313" key="3">
    <source>
        <dbReference type="Proteomes" id="UP000660265"/>
    </source>
</evidence>
<accession>A0ABQ2EUG0</accession>
<gene>
    <name evidence="2" type="ORF">GCM10011583_67830</name>
</gene>
<dbReference type="InterPro" id="IPR032716">
    <property type="entry name" value="ACC_epsilon"/>
</dbReference>
<sequence>MTVADSWLAPGARRRAPGVRRYPHRRGNAVSGEREKARTQLFSEHRREIMQPNHVADTRVQEPVALTSAEHLVRVVRGAPGEMELAALLAVLSALTGTREQVVADSAARQRRKSGWGEIRYTPPGAWTAGREREWRH</sequence>
<protein>
    <recommendedName>
        <fullName evidence="4">Acyl-CoA carboxylase subunit epsilon</fullName>
    </recommendedName>
</protein>
<proteinExistence type="predicted"/>
<evidence type="ECO:0000313" key="2">
    <source>
        <dbReference type="EMBL" id="GGK26278.1"/>
    </source>
</evidence>
<evidence type="ECO:0000256" key="1">
    <source>
        <dbReference type="SAM" id="MobiDB-lite"/>
    </source>
</evidence>
<comment type="caution">
    <text evidence="2">The sequence shown here is derived from an EMBL/GenBank/DDBJ whole genome shotgun (WGS) entry which is preliminary data.</text>
</comment>
<dbReference type="Pfam" id="PF13822">
    <property type="entry name" value="ACC_epsilon"/>
    <property type="match status" value="1"/>
</dbReference>
<feature type="region of interest" description="Disordered" evidence="1">
    <location>
        <begin position="1"/>
        <end position="36"/>
    </location>
</feature>
<feature type="compositionally biased region" description="Basic residues" evidence="1">
    <location>
        <begin position="12"/>
        <end position="27"/>
    </location>
</feature>
<name>A0ABQ2EUG0_9ACTN</name>